<sequence>MALQKVNLKIDKGEFVSFVGPSGCGKSTLLNMIAGLIQPSEGSLLYEGEPVAGINQKVGYMTQKDTLLPWRTTEANISVPLEIRKISNAEKKEKVMRYIDMVNLRGFENHYPMQLSGGMRKRAALARTLIYDPDTILMDEPFGALDAQLKLVMQDELLRIWRETQKTIIFVTHDLGEAINLSDRVVVFGAKPGRIRMIKKIDLPRSRDVFKIRFHPHYGEIYEELWDVLEQDVGKGEVV</sequence>
<dbReference type="AlphaFoldDB" id="A0A511VCA8"/>
<dbReference type="PANTHER" id="PTHR42788:SF13">
    <property type="entry name" value="ALIPHATIC SULFONATES IMPORT ATP-BINDING PROTEIN SSUB"/>
    <property type="match status" value="1"/>
</dbReference>
<protein>
    <submittedName>
        <fullName evidence="5">ABC transporter ATP-binding protein</fullName>
    </submittedName>
</protein>
<comment type="caution">
    <text evidence="5">The sequence shown here is derived from an EMBL/GenBank/DDBJ whole genome shotgun (WGS) entry which is preliminary data.</text>
</comment>
<dbReference type="GO" id="GO:0005524">
    <property type="term" value="F:ATP binding"/>
    <property type="evidence" value="ECO:0007669"/>
    <property type="project" value="UniProtKB-KW"/>
</dbReference>
<evidence type="ECO:0000256" key="2">
    <source>
        <dbReference type="ARBA" id="ARBA00022741"/>
    </source>
</evidence>
<dbReference type="InterPro" id="IPR003439">
    <property type="entry name" value="ABC_transporter-like_ATP-bd"/>
</dbReference>
<dbReference type="SUPFAM" id="SSF52540">
    <property type="entry name" value="P-loop containing nucleoside triphosphate hydrolases"/>
    <property type="match status" value="1"/>
</dbReference>
<organism evidence="5 6">
    <name type="scientific">Aneurinibacillus danicus</name>
    <dbReference type="NCBI Taxonomy" id="267746"/>
    <lineage>
        <taxon>Bacteria</taxon>
        <taxon>Bacillati</taxon>
        <taxon>Bacillota</taxon>
        <taxon>Bacilli</taxon>
        <taxon>Bacillales</taxon>
        <taxon>Paenibacillaceae</taxon>
        <taxon>Aneurinibacillus group</taxon>
        <taxon>Aneurinibacillus</taxon>
    </lineage>
</organism>
<dbReference type="PROSITE" id="PS00211">
    <property type="entry name" value="ABC_TRANSPORTER_1"/>
    <property type="match status" value="1"/>
</dbReference>
<dbReference type="SMART" id="SM00382">
    <property type="entry name" value="AAA"/>
    <property type="match status" value="1"/>
</dbReference>
<evidence type="ECO:0000259" key="4">
    <source>
        <dbReference type="PROSITE" id="PS50893"/>
    </source>
</evidence>
<evidence type="ECO:0000313" key="5">
    <source>
        <dbReference type="EMBL" id="GEN36469.1"/>
    </source>
</evidence>
<evidence type="ECO:0000313" key="6">
    <source>
        <dbReference type="Proteomes" id="UP000321157"/>
    </source>
</evidence>
<dbReference type="InterPro" id="IPR050166">
    <property type="entry name" value="ABC_transporter_ATP-bind"/>
</dbReference>
<dbReference type="EMBL" id="BJXX01000189">
    <property type="protein sequence ID" value="GEN36469.1"/>
    <property type="molecule type" value="Genomic_DNA"/>
</dbReference>
<feature type="domain" description="ABC transporter" evidence="4">
    <location>
        <begin position="1"/>
        <end position="215"/>
    </location>
</feature>
<evidence type="ECO:0000256" key="3">
    <source>
        <dbReference type="ARBA" id="ARBA00022840"/>
    </source>
</evidence>
<keyword evidence="3 5" id="KW-0067">ATP-binding</keyword>
<dbReference type="CDD" id="cd03293">
    <property type="entry name" value="ABC_NrtD_SsuB_transporters"/>
    <property type="match status" value="1"/>
</dbReference>
<dbReference type="Proteomes" id="UP000321157">
    <property type="component" value="Unassembled WGS sequence"/>
</dbReference>
<dbReference type="Gene3D" id="3.40.50.300">
    <property type="entry name" value="P-loop containing nucleotide triphosphate hydrolases"/>
    <property type="match status" value="1"/>
</dbReference>
<reference evidence="5 6" key="1">
    <citation type="submission" date="2019-07" db="EMBL/GenBank/DDBJ databases">
        <title>Whole genome shotgun sequence of Aneurinibacillus danicus NBRC 102444.</title>
        <authorList>
            <person name="Hosoyama A."/>
            <person name="Uohara A."/>
            <person name="Ohji S."/>
            <person name="Ichikawa N."/>
        </authorList>
    </citation>
    <scope>NUCLEOTIDE SEQUENCE [LARGE SCALE GENOMIC DNA]</scope>
    <source>
        <strain evidence="5 6">NBRC 102444</strain>
    </source>
</reference>
<dbReference type="PROSITE" id="PS50893">
    <property type="entry name" value="ABC_TRANSPORTER_2"/>
    <property type="match status" value="1"/>
</dbReference>
<keyword evidence="1" id="KW-0813">Transport</keyword>
<evidence type="ECO:0000256" key="1">
    <source>
        <dbReference type="ARBA" id="ARBA00022448"/>
    </source>
</evidence>
<dbReference type="GO" id="GO:0016887">
    <property type="term" value="F:ATP hydrolysis activity"/>
    <property type="evidence" value="ECO:0007669"/>
    <property type="project" value="InterPro"/>
</dbReference>
<dbReference type="InterPro" id="IPR027417">
    <property type="entry name" value="P-loop_NTPase"/>
</dbReference>
<dbReference type="InterPro" id="IPR003593">
    <property type="entry name" value="AAA+_ATPase"/>
</dbReference>
<dbReference type="PANTHER" id="PTHR42788">
    <property type="entry name" value="TAURINE IMPORT ATP-BINDING PROTEIN-RELATED"/>
    <property type="match status" value="1"/>
</dbReference>
<dbReference type="RefSeq" id="WP_246147428.1">
    <property type="nucleotide sequence ID" value="NZ_BJXX01000189.1"/>
</dbReference>
<keyword evidence="6" id="KW-1185">Reference proteome</keyword>
<dbReference type="InterPro" id="IPR017871">
    <property type="entry name" value="ABC_transporter-like_CS"/>
</dbReference>
<proteinExistence type="predicted"/>
<gene>
    <name evidence="5" type="ORF">ADA01nite_39290</name>
</gene>
<dbReference type="Pfam" id="PF00005">
    <property type="entry name" value="ABC_tran"/>
    <property type="match status" value="1"/>
</dbReference>
<keyword evidence="2" id="KW-0547">Nucleotide-binding</keyword>
<name>A0A511VCA8_9BACL</name>
<accession>A0A511VCA8</accession>